<dbReference type="GO" id="GO:0030170">
    <property type="term" value="F:pyridoxal phosphate binding"/>
    <property type="evidence" value="ECO:0007669"/>
    <property type="project" value="InterPro"/>
</dbReference>
<reference evidence="3 4" key="1">
    <citation type="submission" date="2014-06" db="EMBL/GenBank/DDBJ databases">
        <title>Evolutionary Origins and Diversification of the Mycorrhizal Mutualists.</title>
        <authorList>
            <consortium name="DOE Joint Genome Institute"/>
            <consortium name="Mycorrhizal Genomics Consortium"/>
            <person name="Kohler A."/>
            <person name="Kuo A."/>
            <person name="Nagy L.G."/>
            <person name="Floudas D."/>
            <person name="Copeland A."/>
            <person name="Barry K.W."/>
            <person name="Cichocki N."/>
            <person name="Veneault-Fourrey C."/>
            <person name="LaButti K."/>
            <person name="Lindquist E.A."/>
            <person name="Lipzen A."/>
            <person name="Lundell T."/>
            <person name="Morin E."/>
            <person name="Murat C."/>
            <person name="Riley R."/>
            <person name="Ohm R."/>
            <person name="Sun H."/>
            <person name="Tunlid A."/>
            <person name="Henrissat B."/>
            <person name="Grigoriev I.V."/>
            <person name="Hibbett D.S."/>
            <person name="Martin F."/>
        </authorList>
    </citation>
    <scope>NUCLEOTIDE SEQUENCE [LARGE SCALE GENOMIC DNA]</scope>
    <source>
        <strain evidence="3 4">FD-325 SS-3</strain>
    </source>
</reference>
<proteinExistence type="predicted"/>
<evidence type="ECO:0000313" key="3">
    <source>
        <dbReference type="EMBL" id="KII84100.1"/>
    </source>
</evidence>
<dbReference type="GO" id="GO:0008483">
    <property type="term" value="F:transaminase activity"/>
    <property type="evidence" value="ECO:0007669"/>
    <property type="project" value="TreeGrafter"/>
</dbReference>
<keyword evidence="1" id="KW-0663">Pyridoxal phosphate</keyword>
<dbReference type="HOGENOM" id="CLU_017584_1_2_1"/>
<dbReference type="PANTHER" id="PTHR43795:SF39">
    <property type="entry name" value="AMINOTRANSFERASE CLASS I_CLASSII DOMAIN-CONTAINING PROTEIN"/>
    <property type="match status" value="1"/>
</dbReference>
<dbReference type="InterPro" id="IPR015422">
    <property type="entry name" value="PyrdxlP-dep_Trfase_small"/>
</dbReference>
<dbReference type="OrthoDB" id="7042322at2759"/>
<dbReference type="Proteomes" id="UP000053263">
    <property type="component" value="Unassembled WGS sequence"/>
</dbReference>
<dbReference type="GO" id="GO:0006520">
    <property type="term" value="P:amino acid metabolic process"/>
    <property type="evidence" value="ECO:0007669"/>
    <property type="project" value="TreeGrafter"/>
</dbReference>
<dbReference type="CDD" id="cd00609">
    <property type="entry name" value="AAT_like"/>
    <property type="match status" value="1"/>
</dbReference>
<name>A0A0C9SX21_PLICR</name>
<dbReference type="InterPro" id="IPR015421">
    <property type="entry name" value="PyrdxlP-dep_Trfase_major"/>
</dbReference>
<dbReference type="PANTHER" id="PTHR43795">
    <property type="entry name" value="BIFUNCTIONAL ASPARTATE AMINOTRANSFERASE AND GLUTAMATE/ASPARTATE-PREPHENATE AMINOTRANSFERASE-RELATED"/>
    <property type="match status" value="1"/>
</dbReference>
<accession>A0A0C9SX21</accession>
<evidence type="ECO:0000256" key="1">
    <source>
        <dbReference type="ARBA" id="ARBA00022898"/>
    </source>
</evidence>
<evidence type="ECO:0000313" key="4">
    <source>
        <dbReference type="Proteomes" id="UP000053263"/>
    </source>
</evidence>
<organism evidence="3 4">
    <name type="scientific">Plicaturopsis crispa FD-325 SS-3</name>
    <dbReference type="NCBI Taxonomy" id="944288"/>
    <lineage>
        <taxon>Eukaryota</taxon>
        <taxon>Fungi</taxon>
        <taxon>Dikarya</taxon>
        <taxon>Basidiomycota</taxon>
        <taxon>Agaricomycotina</taxon>
        <taxon>Agaricomycetes</taxon>
        <taxon>Agaricomycetidae</taxon>
        <taxon>Amylocorticiales</taxon>
        <taxon>Amylocorticiaceae</taxon>
        <taxon>Plicatura</taxon>
        <taxon>Plicaturopsis crispa</taxon>
    </lineage>
</organism>
<dbReference type="Gene3D" id="3.90.1150.10">
    <property type="entry name" value="Aspartate Aminotransferase, domain 1"/>
    <property type="match status" value="1"/>
</dbReference>
<feature type="domain" description="Aminotransferase class I/classII large" evidence="2">
    <location>
        <begin position="104"/>
        <end position="341"/>
    </location>
</feature>
<dbReference type="EMBL" id="KN832572">
    <property type="protein sequence ID" value="KII84100.1"/>
    <property type="molecule type" value="Genomic_DNA"/>
</dbReference>
<dbReference type="Pfam" id="PF00155">
    <property type="entry name" value="Aminotran_1_2"/>
    <property type="match status" value="1"/>
</dbReference>
<keyword evidence="4" id="KW-1185">Reference proteome</keyword>
<dbReference type="InterPro" id="IPR015424">
    <property type="entry name" value="PyrdxlP-dep_Trfase"/>
</dbReference>
<dbReference type="InterPro" id="IPR050478">
    <property type="entry name" value="Ethylene_sulfur-biosynth"/>
</dbReference>
<sequence>MSAASGEPLPSTLSQRAQSRLLHELAPARYDIPGKRYDRELHPEGVINMATAENSLMTTELLQYMHNHVKFLTPDHLKCRVAITNGVVNSTANMLPVYINEYAHPIIPVTEEHCVPGPGISALFAQVVWALCDDGDGVLIATPYYADYVRDIVYPARAKLVAAPIPQEIDPLAPECITYLEDAIERSSAAGTPIRVLVLCNPHNPLARAYPLDTVKAYAKIYNLHLLVDEVYANQVFSSSLVPDPTPFVSALSLDMRTECGCDPSRIHVLAGPTKDFGASGFKIGAFVSQHNPKLVKIVQGALGGIPISSAADALLTPVLRDDAFRVWFLQENRKRLGQAFENVAAWCLFHDIP</sequence>
<gene>
    <name evidence="3" type="ORF">PLICRDRAFT_179782</name>
</gene>
<dbReference type="PRINTS" id="PR00753">
    <property type="entry name" value="ACCSYNTHASE"/>
</dbReference>
<dbReference type="Gene3D" id="3.40.640.10">
    <property type="entry name" value="Type I PLP-dependent aspartate aminotransferase-like (Major domain)"/>
    <property type="match status" value="1"/>
</dbReference>
<dbReference type="AlphaFoldDB" id="A0A0C9SX21"/>
<dbReference type="SUPFAM" id="SSF53383">
    <property type="entry name" value="PLP-dependent transferases"/>
    <property type="match status" value="1"/>
</dbReference>
<protein>
    <recommendedName>
        <fullName evidence="2">Aminotransferase class I/classII large domain-containing protein</fullName>
    </recommendedName>
</protein>
<dbReference type="InterPro" id="IPR004839">
    <property type="entry name" value="Aminotransferase_I/II_large"/>
</dbReference>
<evidence type="ECO:0000259" key="2">
    <source>
        <dbReference type="Pfam" id="PF00155"/>
    </source>
</evidence>